<comment type="caution">
    <text evidence="12">The sequence shown here is derived from an EMBL/GenBank/DDBJ whole genome shotgun (WGS) entry which is preliminary data.</text>
</comment>
<protein>
    <recommendedName>
        <fullName evidence="9">Putative sodium-coupled neutral amino acid transporter 11</fullName>
    </recommendedName>
    <alternativeName>
        <fullName evidence="10">Solute carrier family 38 member 11</fullName>
    </alternativeName>
</protein>
<evidence type="ECO:0000256" key="6">
    <source>
        <dbReference type="ARBA" id="ARBA00022989"/>
    </source>
</evidence>
<sequence length="464" mass="50826">MAEGKTAIPQANEKSYILDSHKTVLDQQVIDGVGVNDDTDNIFEDSKGATTGLGFASFNYINSIVGSGVIGIAFALHQAGFVLGMFLLAFVALVTDYSLIIMVRSAHISGSFSYQGLMEAAFGRTGFYLLTFLQFVYPFIAMVSYNVVVGDTVTKVLIRVFNLYPSSIFARRDYVVAMATIFVTIPLCLLKDMAKLAKASFFSLVFIIFILAAIFARFISLAPFIPSTRESWAVYNWGVVPAIGIMAFAFMCHHNVFLLYGSIENPDQAKWDKVTHYSVFVSFMISCLFGVTGYATFTGMSQGDLLENYCWDDDLMNAARIAFSLTILLTFPIECLVTRSVISMAFRPIPHFVSTILIVGTAYLISISTDCLGVVLELNGVIAAVPLAFILPAASYLKLEEGSLLSRTKLPALGLALFGTVVALIGLFTVITSFSTSADRCIQGHWMPYCEASKNATLRNLQKW</sequence>
<comment type="subcellular location">
    <subcellularLocation>
        <location evidence="1">Membrane</location>
        <topology evidence="1">Multi-pass membrane protein</topology>
    </subcellularLocation>
</comment>
<evidence type="ECO:0000256" key="5">
    <source>
        <dbReference type="ARBA" id="ARBA00022970"/>
    </source>
</evidence>
<evidence type="ECO:0000259" key="11">
    <source>
        <dbReference type="Pfam" id="PF01490"/>
    </source>
</evidence>
<evidence type="ECO:0000256" key="2">
    <source>
        <dbReference type="ARBA" id="ARBA00008066"/>
    </source>
</evidence>
<keyword evidence="13" id="KW-1185">Reference proteome</keyword>
<keyword evidence="3" id="KW-0813">Transport</keyword>
<dbReference type="Proteomes" id="UP000466442">
    <property type="component" value="Unassembled WGS sequence"/>
</dbReference>
<gene>
    <name evidence="12" type="ORF">GE061_003578</name>
</gene>
<organism evidence="12 13">
    <name type="scientific">Apolygus lucorum</name>
    <name type="common">Small green plant bug</name>
    <name type="synonym">Lygocoris lucorum</name>
    <dbReference type="NCBI Taxonomy" id="248454"/>
    <lineage>
        <taxon>Eukaryota</taxon>
        <taxon>Metazoa</taxon>
        <taxon>Ecdysozoa</taxon>
        <taxon>Arthropoda</taxon>
        <taxon>Hexapoda</taxon>
        <taxon>Insecta</taxon>
        <taxon>Pterygota</taxon>
        <taxon>Neoptera</taxon>
        <taxon>Paraneoptera</taxon>
        <taxon>Hemiptera</taxon>
        <taxon>Heteroptera</taxon>
        <taxon>Panheteroptera</taxon>
        <taxon>Cimicomorpha</taxon>
        <taxon>Miridae</taxon>
        <taxon>Mirini</taxon>
        <taxon>Apolygus</taxon>
    </lineage>
</organism>
<keyword evidence="7" id="KW-0472">Membrane</keyword>
<reference evidence="12" key="1">
    <citation type="journal article" date="2021" name="Mol. Ecol. Resour.">
        <title>Apolygus lucorum genome provides insights into omnivorousness and mesophyll feeding.</title>
        <authorList>
            <person name="Liu Y."/>
            <person name="Liu H."/>
            <person name="Wang H."/>
            <person name="Huang T."/>
            <person name="Liu B."/>
            <person name="Yang B."/>
            <person name="Yin L."/>
            <person name="Li B."/>
            <person name="Zhang Y."/>
            <person name="Zhang S."/>
            <person name="Jiang F."/>
            <person name="Zhang X."/>
            <person name="Ren Y."/>
            <person name="Wang B."/>
            <person name="Wang S."/>
            <person name="Lu Y."/>
            <person name="Wu K."/>
            <person name="Fan W."/>
            <person name="Wang G."/>
        </authorList>
    </citation>
    <scope>NUCLEOTIDE SEQUENCE</scope>
    <source>
        <strain evidence="12">12Hb</strain>
    </source>
</reference>
<keyword evidence="6" id="KW-1133">Transmembrane helix</keyword>
<dbReference type="Pfam" id="PF01490">
    <property type="entry name" value="Aa_trans"/>
    <property type="match status" value="1"/>
</dbReference>
<dbReference type="GO" id="GO:0016020">
    <property type="term" value="C:membrane"/>
    <property type="evidence" value="ECO:0007669"/>
    <property type="project" value="UniProtKB-SubCell"/>
</dbReference>
<evidence type="ECO:0000256" key="10">
    <source>
        <dbReference type="ARBA" id="ARBA00041723"/>
    </source>
</evidence>
<evidence type="ECO:0000256" key="1">
    <source>
        <dbReference type="ARBA" id="ARBA00004141"/>
    </source>
</evidence>
<proteinExistence type="inferred from homology"/>
<dbReference type="AlphaFoldDB" id="A0A6A4JUT0"/>
<dbReference type="PANTHER" id="PTHR22950:SF458">
    <property type="entry name" value="SODIUM-COUPLED NEUTRAL AMINO ACID TRANSPORTER 11-RELATED"/>
    <property type="match status" value="1"/>
</dbReference>
<evidence type="ECO:0000256" key="3">
    <source>
        <dbReference type="ARBA" id="ARBA00022448"/>
    </source>
</evidence>
<evidence type="ECO:0000256" key="8">
    <source>
        <dbReference type="ARBA" id="ARBA00037101"/>
    </source>
</evidence>
<comment type="function">
    <text evidence="8">Putative sodium-dependent amino acid/proton antiporter.</text>
</comment>
<keyword evidence="4" id="KW-0812">Transmembrane</keyword>
<dbReference type="GO" id="GO:0015179">
    <property type="term" value="F:L-amino acid transmembrane transporter activity"/>
    <property type="evidence" value="ECO:0007669"/>
    <property type="project" value="TreeGrafter"/>
</dbReference>
<evidence type="ECO:0000256" key="4">
    <source>
        <dbReference type="ARBA" id="ARBA00022692"/>
    </source>
</evidence>
<dbReference type="OrthoDB" id="28208at2759"/>
<evidence type="ECO:0000256" key="9">
    <source>
        <dbReference type="ARBA" id="ARBA00040814"/>
    </source>
</evidence>
<dbReference type="InterPro" id="IPR013057">
    <property type="entry name" value="AA_transpt_TM"/>
</dbReference>
<comment type="similarity">
    <text evidence="2">Belongs to the amino acid/polyamine transporter 2 family.</text>
</comment>
<feature type="domain" description="Amino acid transporter transmembrane" evidence="11">
    <location>
        <begin position="55"/>
        <end position="430"/>
    </location>
</feature>
<evidence type="ECO:0000313" key="13">
    <source>
        <dbReference type="Proteomes" id="UP000466442"/>
    </source>
</evidence>
<evidence type="ECO:0000256" key="7">
    <source>
        <dbReference type="ARBA" id="ARBA00023136"/>
    </source>
</evidence>
<dbReference type="PANTHER" id="PTHR22950">
    <property type="entry name" value="AMINO ACID TRANSPORTER"/>
    <property type="match status" value="1"/>
</dbReference>
<dbReference type="EMBL" id="WIXP02000011">
    <property type="protein sequence ID" value="KAF6203161.1"/>
    <property type="molecule type" value="Genomic_DNA"/>
</dbReference>
<name>A0A6A4JUT0_APOLU</name>
<evidence type="ECO:0000313" key="12">
    <source>
        <dbReference type="EMBL" id="KAF6203161.1"/>
    </source>
</evidence>
<accession>A0A6A4JUT0</accession>
<keyword evidence="5" id="KW-0029">Amino-acid transport</keyword>